<protein>
    <submittedName>
        <fullName evidence="1">Uncharacterized protein</fullName>
    </submittedName>
</protein>
<keyword evidence="2" id="KW-1185">Reference proteome</keyword>
<accession>A0A9P8AHZ6</accession>
<sequence>MPQIVFIELREKQTIPLKVFINRQQVTNEAKKTVAVNQNKTIHSEMDILNSIQIASKAHPQSIYSGKYTQEVNTDPLGCTIAIMPELIVSFRQSFGIFSGFEEEMAQTRKVKGVKSSRMAVLRETMEFNDSLLQQILTEEPDPNDINWNEPFNGGDDKKNLVHKWNRTSTIGNYNYCVHVYLNRYH</sequence>
<dbReference type="EMBL" id="JAHMUF010000014">
    <property type="protein sequence ID" value="KAG7193048.1"/>
    <property type="molecule type" value="Genomic_DNA"/>
</dbReference>
<proteinExistence type="predicted"/>
<evidence type="ECO:0000313" key="2">
    <source>
        <dbReference type="Proteomes" id="UP000790833"/>
    </source>
</evidence>
<dbReference type="AlphaFoldDB" id="A0A9P8AHZ6"/>
<organism evidence="1 2">
    <name type="scientific">Scheffersomyces spartinae</name>
    <dbReference type="NCBI Taxonomy" id="45513"/>
    <lineage>
        <taxon>Eukaryota</taxon>
        <taxon>Fungi</taxon>
        <taxon>Dikarya</taxon>
        <taxon>Ascomycota</taxon>
        <taxon>Saccharomycotina</taxon>
        <taxon>Pichiomycetes</taxon>
        <taxon>Debaryomycetaceae</taxon>
        <taxon>Scheffersomyces</taxon>
    </lineage>
</organism>
<dbReference type="Proteomes" id="UP000790833">
    <property type="component" value="Unassembled WGS sequence"/>
</dbReference>
<comment type="caution">
    <text evidence="1">The sequence shown here is derived from an EMBL/GenBank/DDBJ whole genome shotgun (WGS) entry which is preliminary data.</text>
</comment>
<dbReference type="GeneID" id="66114537"/>
<name>A0A9P8AHZ6_9ASCO</name>
<dbReference type="RefSeq" id="XP_043048597.1">
    <property type="nucleotide sequence ID" value="XM_043191965.1"/>
</dbReference>
<reference evidence="1" key="1">
    <citation type="submission" date="2021-03" db="EMBL/GenBank/DDBJ databases">
        <authorList>
            <person name="Palmer J.M."/>
        </authorList>
    </citation>
    <scope>NUCLEOTIDE SEQUENCE</scope>
    <source>
        <strain evidence="1">ARV_011</strain>
    </source>
</reference>
<evidence type="ECO:0000313" key="1">
    <source>
        <dbReference type="EMBL" id="KAG7193048.1"/>
    </source>
</evidence>
<gene>
    <name evidence="1" type="ORF">KQ657_001163</name>
</gene>